<keyword evidence="1" id="KW-0808">Transferase</keyword>
<accession>A0ACB7WKM6</accession>
<proteinExistence type="predicted"/>
<keyword evidence="1" id="KW-0548">Nucleotidyltransferase</keyword>
<dbReference type="EMBL" id="CM037013">
    <property type="protein sequence ID" value="KAH7688685.1"/>
    <property type="molecule type" value="Genomic_DNA"/>
</dbReference>
<name>A0ACB7WKM6_DIOAL</name>
<sequence>MATAPPENPSSDVVSLRIVSMDYYMAAPIPDLDFSFSDFQGLLVPFSPILEVPVIRIYGSTPAGQKGCMHVHGDMFNPGFYQDLSWIYTLSLAIEKALSVKSNSTSKRQHVHLCSIVRGKRIYGYYFSDELFVKIYLYYPYEVARLATLLMNGAILNRSFRPFESHIPYLLQFLVDYNLHGVSHIHTSKEDSSSDAVVSPAIWLSSSVRADLIWPVVPTGHNQLEDKIIHLVERCSACGLELDSSAEDILNQNHKMYASLSQNLSDVKMVQSLMPLWEEEYKRTGTQEAVKSLDSTKPLPRDTLELFRRGLEYDKAFSEMLSEHHPNITHKEITPKMETKFAEYIKTFSDIDRAIRFVQHTWASCSGEPLRQPRGDDRNVGELLDLCNILGLVVLLASSQAIEELNTDDELVHEAILSPMLSTKSFKQALEIAHLDYENASQQECLDILDSVYDDEKSVGLREQTSWTTYFDEKASDSLGNVIPQLDGSPDDHLLTTDNCKRPERPDLLNIEKEKDPHNQELNCASATVDCKSKRSKHLWCNLPLSKKLNECETSQTASANSSPGDEMMKDCQLGSSFGSRVALGFKDSKVDREAFDDMVGKTMATCSVRDLMRTKRFSRPEHLEPEINLATALPDMQKNEMMAGCTVGSVFASEEGHHYTMPDVEYYEAYTEMGFIRKPPYVDHMVIISEDPLSSTTGAGVIMGGQKQDLEDIPPFFINNFTDKSQRNHTSNQDSTLGVSVHFQNDGAALYLLTHATSPPTLDSVKRWISKVAKHDEFNQFAGDLSSDIPLVPNDTHPLKHERLKSRQENSNLEGLECSSDVYIISSGQQSLAVPAKEEVLSCREDDISQISGPDEKSNLTPLNQIGFCDPASMGDGQQLTIMSIEIHTESSGDLQPDPQFDAINVVTLVVQEDTSHTFDVHVLIHGNNEEPCAKCLDGVSDYHLLFFSEEKLLLINLSNIISSCDPNILMGWEIQSNSLGYLAERAANLGKSLLKNMSHTPSHESDLRSRHSVKTKVRNPDISPPYTLAADATIQDTIIDDEWGRTHASGIHVGGRIVLNIWRLMRSEVKLNIYTAEAVAEEVLRQKVPSIPCRILYKWFLSGPGRARYRCIEYVAGRAKLNIQIMNQLDMINRTSELARVFGIDFFSVLSRGSQFRVESMLLRLAHTQNYLAISPGNQQVALQPAMECLPLVMEPESGFCADPVVVLDFQSLYPSMIMFGQSHPIKRNCSWCQLLCTRSKNSYGFEARNTNNTKWGYVCT</sequence>
<keyword evidence="1" id="KW-0239">DNA-directed DNA polymerase</keyword>
<evidence type="ECO:0000313" key="2">
    <source>
        <dbReference type="Proteomes" id="UP000827976"/>
    </source>
</evidence>
<keyword evidence="2" id="KW-1185">Reference proteome</keyword>
<dbReference type="EC" id="2.7.7.7" evidence="1"/>
<reference evidence="2" key="1">
    <citation type="journal article" date="2022" name="Nat. Commun.">
        <title>Chromosome evolution and the genetic basis of agronomically important traits in greater yam.</title>
        <authorList>
            <person name="Bredeson J.V."/>
            <person name="Lyons J.B."/>
            <person name="Oniyinde I.O."/>
            <person name="Okereke N.R."/>
            <person name="Kolade O."/>
            <person name="Nnabue I."/>
            <person name="Nwadili C.O."/>
            <person name="Hribova E."/>
            <person name="Parker M."/>
            <person name="Nwogha J."/>
            <person name="Shu S."/>
            <person name="Carlson J."/>
            <person name="Kariba R."/>
            <person name="Muthemba S."/>
            <person name="Knop K."/>
            <person name="Barton G.J."/>
            <person name="Sherwood A.V."/>
            <person name="Lopez-Montes A."/>
            <person name="Asiedu R."/>
            <person name="Jamnadass R."/>
            <person name="Muchugi A."/>
            <person name="Goodstein D."/>
            <person name="Egesi C.N."/>
            <person name="Featherston J."/>
            <person name="Asfaw A."/>
            <person name="Simpson G.G."/>
            <person name="Dolezel J."/>
            <person name="Hendre P.S."/>
            <person name="Van Deynze A."/>
            <person name="Kumar P.L."/>
            <person name="Obidiegwu J.E."/>
            <person name="Bhattacharjee R."/>
            <person name="Rokhsar D.S."/>
        </authorList>
    </citation>
    <scope>NUCLEOTIDE SEQUENCE [LARGE SCALE GENOMIC DNA]</scope>
    <source>
        <strain evidence="2">cv. TDa95/00328</strain>
    </source>
</reference>
<dbReference type="Proteomes" id="UP000827976">
    <property type="component" value="Chromosome 3"/>
</dbReference>
<comment type="caution">
    <text evidence="1">The sequence shown here is derived from an EMBL/GenBank/DDBJ whole genome shotgun (WGS) entry which is preliminary data.</text>
</comment>
<organism evidence="1 2">
    <name type="scientific">Dioscorea alata</name>
    <name type="common">Purple yam</name>
    <dbReference type="NCBI Taxonomy" id="55571"/>
    <lineage>
        <taxon>Eukaryota</taxon>
        <taxon>Viridiplantae</taxon>
        <taxon>Streptophyta</taxon>
        <taxon>Embryophyta</taxon>
        <taxon>Tracheophyta</taxon>
        <taxon>Spermatophyta</taxon>
        <taxon>Magnoliopsida</taxon>
        <taxon>Liliopsida</taxon>
        <taxon>Dioscoreales</taxon>
        <taxon>Dioscoreaceae</taxon>
        <taxon>Dioscorea</taxon>
    </lineage>
</organism>
<evidence type="ECO:0000313" key="1">
    <source>
        <dbReference type="EMBL" id="KAH7688685.1"/>
    </source>
</evidence>
<protein>
    <submittedName>
        <fullName evidence="1">DNA-directed DNA polymerase protein</fullName>
        <ecNumber evidence="1">2.7.7.7</ecNumber>
    </submittedName>
</protein>
<gene>
    <name evidence="1" type="ORF">IHE45_03G047500</name>
</gene>